<evidence type="ECO:0000256" key="1">
    <source>
        <dbReference type="SAM" id="Phobius"/>
    </source>
</evidence>
<feature type="domain" description="DUF1206" evidence="2">
    <location>
        <begin position="102"/>
        <end position="172"/>
    </location>
</feature>
<keyword evidence="1" id="KW-0472">Membrane</keyword>
<reference evidence="3 4" key="1">
    <citation type="submission" date="2016-12" db="EMBL/GenBank/DDBJ databases">
        <title>The draft genome sequence of Actinophytocola sp. 11-183.</title>
        <authorList>
            <person name="Wang W."/>
            <person name="Yuan L."/>
        </authorList>
    </citation>
    <scope>NUCLEOTIDE SEQUENCE [LARGE SCALE GENOMIC DNA]</scope>
    <source>
        <strain evidence="3 4">11-183</strain>
    </source>
</reference>
<dbReference type="STRING" id="1912961.BU204_05280"/>
<proteinExistence type="predicted"/>
<comment type="caution">
    <text evidence="3">The sequence shown here is derived from an EMBL/GenBank/DDBJ whole genome shotgun (WGS) entry which is preliminary data.</text>
</comment>
<dbReference type="Proteomes" id="UP000185596">
    <property type="component" value="Unassembled WGS sequence"/>
</dbReference>
<feature type="domain" description="DUF1206" evidence="2">
    <location>
        <begin position="19"/>
        <end position="86"/>
    </location>
</feature>
<organism evidence="3 4">
    <name type="scientific">Actinophytocola xanthii</name>
    <dbReference type="NCBI Taxonomy" id="1912961"/>
    <lineage>
        <taxon>Bacteria</taxon>
        <taxon>Bacillati</taxon>
        <taxon>Actinomycetota</taxon>
        <taxon>Actinomycetes</taxon>
        <taxon>Pseudonocardiales</taxon>
        <taxon>Pseudonocardiaceae</taxon>
    </lineage>
</organism>
<feature type="transmembrane region" description="Helical" evidence="1">
    <location>
        <begin position="104"/>
        <end position="123"/>
    </location>
</feature>
<dbReference type="InterPro" id="IPR009597">
    <property type="entry name" value="DUF1206"/>
</dbReference>
<feature type="transmembrane region" description="Helical" evidence="1">
    <location>
        <begin position="200"/>
        <end position="220"/>
    </location>
</feature>
<protein>
    <recommendedName>
        <fullName evidence="2">DUF1206 domain-containing protein</fullName>
    </recommendedName>
</protein>
<dbReference type="AlphaFoldDB" id="A0A1Q8CWD2"/>
<keyword evidence="1" id="KW-1133">Transmembrane helix</keyword>
<keyword evidence="1" id="KW-0812">Transmembrane</keyword>
<feature type="transmembrane region" description="Helical" evidence="1">
    <location>
        <begin position="240"/>
        <end position="264"/>
    </location>
</feature>
<dbReference type="Pfam" id="PF06724">
    <property type="entry name" value="DUF1206"/>
    <property type="match status" value="3"/>
</dbReference>
<dbReference type="RefSeq" id="WP_075124404.1">
    <property type="nucleotide sequence ID" value="NZ_MSIE01000006.1"/>
</dbReference>
<evidence type="ECO:0000259" key="2">
    <source>
        <dbReference type="Pfam" id="PF06724"/>
    </source>
</evidence>
<feature type="domain" description="DUF1206" evidence="2">
    <location>
        <begin position="198"/>
        <end position="265"/>
    </location>
</feature>
<feature type="transmembrane region" description="Helical" evidence="1">
    <location>
        <begin position="64"/>
        <end position="83"/>
    </location>
</feature>
<gene>
    <name evidence="3" type="ORF">BU204_05280</name>
</gene>
<name>A0A1Q8CWD2_9PSEU</name>
<sequence length="269" mass="27555">MSTATQAKNSTTLQVLGRAGMVCYGVVHVLVGYLALRVAFGDSSEQADQRGALEEIGSGGLGKAVLWVLGIGLFAYALWQLLLAAKGYEWVPKKNKRIRKRIGAVVRAIIGISLGVTAVRLASGSGSAGSGNQQQKSWTAEVLSLPAGRLLVGAAALVVIGVAAALVSKGVRKSFLKDLNTGDLPAGSQRWVTRLGVAGYIAKGVVLGIIGILLGIAALHRNAGEAGGLDAALKTLAEQPFGTVALVVVALGLAAYGVYCFAAARAHKS</sequence>
<feature type="transmembrane region" description="Helical" evidence="1">
    <location>
        <begin position="21"/>
        <end position="40"/>
    </location>
</feature>
<feature type="transmembrane region" description="Helical" evidence="1">
    <location>
        <begin position="143"/>
        <end position="167"/>
    </location>
</feature>
<accession>A0A1Q8CWD2</accession>
<evidence type="ECO:0000313" key="3">
    <source>
        <dbReference type="EMBL" id="OLF18674.1"/>
    </source>
</evidence>
<keyword evidence="4" id="KW-1185">Reference proteome</keyword>
<dbReference type="EMBL" id="MSIE01000006">
    <property type="protein sequence ID" value="OLF18674.1"/>
    <property type="molecule type" value="Genomic_DNA"/>
</dbReference>
<evidence type="ECO:0000313" key="4">
    <source>
        <dbReference type="Proteomes" id="UP000185596"/>
    </source>
</evidence>